<dbReference type="GO" id="GO:0046872">
    <property type="term" value="F:metal ion binding"/>
    <property type="evidence" value="ECO:0007669"/>
    <property type="project" value="UniProtKB-KW"/>
</dbReference>
<keyword evidence="3" id="KW-0645">Protease</keyword>
<dbReference type="Pfam" id="PF05649">
    <property type="entry name" value="Peptidase_M13_N"/>
    <property type="match status" value="1"/>
</dbReference>
<dbReference type="Proteomes" id="UP000663877">
    <property type="component" value="Unassembled WGS sequence"/>
</dbReference>
<dbReference type="InterPro" id="IPR008753">
    <property type="entry name" value="Peptidase_M13_N"/>
</dbReference>
<dbReference type="GO" id="GO:0004222">
    <property type="term" value="F:metalloendopeptidase activity"/>
    <property type="evidence" value="ECO:0007669"/>
    <property type="project" value="InterPro"/>
</dbReference>
<evidence type="ECO:0000256" key="3">
    <source>
        <dbReference type="ARBA" id="ARBA00022670"/>
    </source>
</evidence>
<dbReference type="EMBL" id="CAJNOM010000111">
    <property type="protein sequence ID" value="CAF1070292.1"/>
    <property type="molecule type" value="Genomic_DNA"/>
</dbReference>
<dbReference type="PANTHER" id="PTHR11733:SF167">
    <property type="entry name" value="FI17812P1-RELATED"/>
    <property type="match status" value="1"/>
</dbReference>
<dbReference type="InterPro" id="IPR000718">
    <property type="entry name" value="Peptidase_M13"/>
</dbReference>
<dbReference type="SUPFAM" id="SSF55486">
    <property type="entry name" value="Metalloproteases ('zincins'), catalytic domain"/>
    <property type="match status" value="1"/>
</dbReference>
<evidence type="ECO:0000256" key="7">
    <source>
        <dbReference type="ARBA" id="ARBA00023049"/>
    </source>
</evidence>
<evidence type="ECO:0000256" key="8">
    <source>
        <dbReference type="SAM" id="SignalP"/>
    </source>
</evidence>
<organism evidence="11 14">
    <name type="scientific">Adineta steineri</name>
    <dbReference type="NCBI Taxonomy" id="433720"/>
    <lineage>
        <taxon>Eukaryota</taxon>
        <taxon>Metazoa</taxon>
        <taxon>Spiralia</taxon>
        <taxon>Gnathifera</taxon>
        <taxon>Rotifera</taxon>
        <taxon>Eurotatoria</taxon>
        <taxon>Bdelloidea</taxon>
        <taxon>Adinetida</taxon>
        <taxon>Adinetidae</taxon>
        <taxon>Adineta</taxon>
    </lineage>
</organism>
<sequence>MHSILCVFLLFITSINGQGLFDIKDLDWSTRPTDNFFMFVNGRWINRTTIPSSETAWGGLYTMKYENTYKLKRILDDLVRHEKAEELYPIDSIERKLTDFYLAGLDEQAREYVGLEPLKQTLIQLHNVQTYQELIEFILNWYTKMNKGLIFDFEVCADDRNSSINMVHWKQTGTELPERNYYFRNDANSKKIRRHYINYIDRLLTLSNDILNVTTDSTDAEDIFSLETQLAVSHRTPYELRDAELNYNKYTITQLNDMMPNLDWYKILSILTIENQTVIMTQPDYYRLLDKLIVSESLDIWKNKIRFTILHEMSKYLNKDFIEARFHMFEHIIYGQHVDKTLAINIIEKIDKHLGELLGQLYVSRYFPSEARERTINLVKNLIDAYYERIDNIHWLNNITKEKALKKLETLSIKIGYPSKWRSYDDIFIDRSSYFNSISSILQHDYRKKIEDLKRLVDRDEWEFSPQTVNAFYYAPLNEIMFPAAVLQEPLFSFFADDALNYGAIGYVIGHELMHCLDDQGRKYDENGNLDSWWTENDIHEFKSRTKILAKQYNNYEILNTTVNGELTLGENIADLSGLEIAYHAFLRTNQAKENLLIDGFTPKERFFLAFARTWRVKLTTEKTLLYTKIDPHAPVNYRINGPLSNMMGFYETFNVTRNDAMFREINDRVLIW</sequence>
<feature type="chain" id="PRO_5036409486" evidence="8">
    <location>
        <begin position="18"/>
        <end position="673"/>
    </location>
</feature>
<evidence type="ECO:0000256" key="5">
    <source>
        <dbReference type="ARBA" id="ARBA00022801"/>
    </source>
</evidence>
<keyword evidence="6" id="KW-0862">Zinc</keyword>
<dbReference type="EMBL" id="CAJNOI010000020">
    <property type="protein sequence ID" value="CAF0834517.1"/>
    <property type="molecule type" value="Genomic_DNA"/>
</dbReference>
<evidence type="ECO:0000259" key="9">
    <source>
        <dbReference type="Pfam" id="PF01431"/>
    </source>
</evidence>
<dbReference type="InterPro" id="IPR018497">
    <property type="entry name" value="Peptidase_M13_C"/>
</dbReference>
<dbReference type="Pfam" id="PF01431">
    <property type="entry name" value="Peptidase_M13"/>
    <property type="match status" value="1"/>
</dbReference>
<dbReference type="PROSITE" id="PS51885">
    <property type="entry name" value="NEPRILYSIN"/>
    <property type="match status" value="1"/>
</dbReference>
<feature type="domain" description="Peptidase M13 N-terminal" evidence="10">
    <location>
        <begin position="32"/>
        <end position="418"/>
    </location>
</feature>
<gene>
    <name evidence="11" type="ORF">BJG266_LOCUS6973</name>
    <name evidence="12" type="ORF">QVE165_LOCUS18652</name>
</gene>
<keyword evidence="13" id="KW-1185">Reference proteome</keyword>
<comment type="caution">
    <text evidence="11">The sequence shown here is derived from an EMBL/GenBank/DDBJ whole genome shotgun (WGS) entry which is preliminary data.</text>
</comment>
<dbReference type="AlphaFoldDB" id="A0A813V9Z6"/>
<dbReference type="Gene3D" id="3.40.390.10">
    <property type="entry name" value="Collagenase (Catalytic Domain)"/>
    <property type="match status" value="1"/>
</dbReference>
<dbReference type="PRINTS" id="PR00786">
    <property type="entry name" value="NEPRILYSIN"/>
</dbReference>
<dbReference type="CDD" id="cd08662">
    <property type="entry name" value="M13"/>
    <property type="match status" value="1"/>
</dbReference>
<evidence type="ECO:0000313" key="13">
    <source>
        <dbReference type="Proteomes" id="UP000663832"/>
    </source>
</evidence>
<evidence type="ECO:0000313" key="11">
    <source>
        <dbReference type="EMBL" id="CAF0834517.1"/>
    </source>
</evidence>
<comment type="similarity">
    <text evidence="2">Belongs to the peptidase M13 family.</text>
</comment>
<comment type="cofactor">
    <cofactor evidence="1">
        <name>Zn(2+)</name>
        <dbReference type="ChEBI" id="CHEBI:29105"/>
    </cofactor>
</comment>
<accession>A0A813V9Z6</accession>
<evidence type="ECO:0000259" key="10">
    <source>
        <dbReference type="Pfam" id="PF05649"/>
    </source>
</evidence>
<keyword evidence="8" id="KW-0732">Signal</keyword>
<protein>
    <submittedName>
        <fullName evidence="11">Uncharacterized protein</fullName>
    </submittedName>
</protein>
<keyword evidence="5" id="KW-0378">Hydrolase</keyword>
<keyword evidence="4" id="KW-0479">Metal-binding</keyword>
<reference evidence="11" key="1">
    <citation type="submission" date="2021-02" db="EMBL/GenBank/DDBJ databases">
        <authorList>
            <person name="Nowell W R."/>
        </authorList>
    </citation>
    <scope>NUCLEOTIDE SEQUENCE</scope>
</reference>
<evidence type="ECO:0000313" key="14">
    <source>
        <dbReference type="Proteomes" id="UP000663877"/>
    </source>
</evidence>
<dbReference type="GO" id="GO:0016485">
    <property type="term" value="P:protein processing"/>
    <property type="evidence" value="ECO:0007669"/>
    <property type="project" value="TreeGrafter"/>
</dbReference>
<evidence type="ECO:0000256" key="1">
    <source>
        <dbReference type="ARBA" id="ARBA00001947"/>
    </source>
</evidence>
<dbReference type="InterPro" id="IPR042089">
    <property type="entry name" value="Peptidase_M13_dom_2"/>
</dbReference>
<dbReference type="InterPro" id="IPR024079">
    <property type="entry name" value="MetalloPept_cat_dom_sf"/>
</dbReference>
<evidence type="ECO:0000313" key="12">
    <source>
        <dbReference type="EMBL" id="CAF1070292.1"/>
    </source>
</evidence>
<evidence type="ECO:0000256" key="2">
    <source>
        <dbReference type="ARBA" id="ARBA00007357"/>
    </source>
</evidence>
<evidence type="ECO:0000256" key="6">
    <source>
        <dbReference type="ARBA" id="ARBA00022833"/>
    </source>
</evidence>
<dbReference type="GO" id="GO:0005886">
    <property type="term" value="C:plasma membrane"/>
    <property type="evidence" value="ECO:0007669"/>
    <property type="project" value="TreeGrafter"/>
</dbReference>
<proteinExistence type="inferred from homology"/>
<dbReference type="PANTHER" id="PTHR11733">
    <property type="entry name" value="ZINC METALLOPROTEASE FAMILY M13 NEPRILYSIN-RELATED"/>
    <property type="match status" value="1"/>
</dbReference>
<dbReference type="OrthoDB" id="6475849at2759"/>
<feature type="signal peptide" evidence="8">
    <location>
        <begin position="1"/>
        <end position="17"/>
    </location>
</feature>
<name>A0A813V9Z6_9BILA</name>
<dbReference type="Gene3D" id="1.10.1380.10">
    <property type="entry name" value="Neutral endopeptidase , domain2"/>
    <property type="match status" value="1"/>
</dbReference>
<dbReference type="Proteomes" id="UP000663832">
    <property type="component" value="Unassembled WGS sequence"/>
</dbReference>
<evidence type="ECO:0000256" key="4">
    <source>
        <dbReference type="ARBA" id="ARBA00022723"/>
    </source>
</evidence>
<feature type="domain" description="Peptidase M13 C-terminal" evidence="9">
    <location>
        <begin position="470"/>
        <end position="669"/>
    </location>
</feature>
<keyword evidence="7" id="KW-0482">Metalloprotease</keyword>